<evidence type="ECO:0000313" key="2">
    <source>
        <dbReference type="EMBL" id="GFP91023.1"/>
    </source>
</evidence>
<dbReference type="PANTHER" id="PTHR46038:SF12">
    <property type="entry name" value="OS03G0731800 PROTEIN"/>
    <property type="match status" value="1"/>
</dbReference>
<feature type="domain" description="Nucleotide-diphospho-sugar transferase" evidence="1">
    <location>
        <begin position="1"/>
        <end position="131"/>
    </location>
</feature>
<dbReference type="InterPro" id="IPR044821">
    <property type="entry name" value="At1g28695/At4g15970-like"/>
</dbReference>
<dbReference type="PANTHER" id="PTHR46038">
    <property type="entry name" value="EXPRESSED PROTEIN-RELATED"/>
    <property type="match status" value="1"/>
</dbReference>
<reference evidence="2" key="1">
    <citation type="submission" date="2020-07" db="EMBL/GenBank/DDBJ databases">
        <title>Ethylene signaling mediates host invasion by parasitic plants.</title>
        <authorList>
            <person name="Yoshida S."/>
        </authorList>
    </citation>
    <scope>NUCLEOTIDE SEQUENCE</scope>
    <source>
        <strain evidence="2">Okayama</strain>
    </source>
</reference>
<sequence length="178" mass="20457">DTDVLWLRNPFTILSNNQTLDLQISTTWFSHNSSSETHHINTGFYFIRSNERTISLFETWYDMRKNATGMKEQDVLENLIKDGVLGKLGIGTKFLDTLYFSGFCEDSRDVERVATVHANCCKSIRAKVTDLKKVLMAWKWFKREKNVGVSSLGNRITDFQWPIHTSCINSGVMHGTKI</sequence>
<protein>
    <submittedName>
        <fullName evidence="2">Uncharacterized protein at1g28695</fullName>
    </submittedName>
</protein>
<proteinExistence type="predicted"/>
<gene>
    <name evidence="2" type="ORF">PHJA_001246300</name>
</gene>
<evidence type="ECO:0000259" key="1">
    <source>
        <dbReference type="Pfam" id="PF03407"/>
    </source>
</evidence>
<keyword evidence="3" id="KW-1185">Reference proteome</keyword>
<dbReference type="AlphaFoldDB" id="A0A830C4B4"/>
<evidence type="ECO:0000313" key="3">
    <source>
        <dbReference type="Proteomes" id="UP000653305"/>
    </source>
</evidence>
<name>A0A830C4B4_9LAMI</name>
<comment type="caution">
    <text evidence="2">The sequence shown here is derived from an EMBL/GenBank/DDBJ whole genome shotgun (WGS) entry which is preliminary data.</text>
</comment>
<dbReference type="Proteomes" id="UP000653305">
    <property type="component" value="Unassembled WGS sequence"/>
</dbReference>
<dbReference type="OrthoDB" id="540503at2759"/>
<accession>A0A830C4B4</accession>
<feature type="non-terminal residue" evidence="2">
    <location>
        <position position="1"/>
    </location>
</feature>
<dbReference type="Pfam" id="PF03407">
    <property type="entry name" value="Nucleotid_trans"/>
    <property type="match status" value="1"/>
</dbReference>
<dbReference type="InterPro" id="IPR005069">
    <property type="entry name" value="Nucl-diP-sugar_transferase"/>
</dbReference>
<dbReference type="EMBL" id="BMAC01000233">
    <property type="protein sequence ID" value="GFP91023.1"/>
    <property type="molecule type" value="Genomic_DNA"/>
</dbReference>
<organism evidence="2 3">
    <name type="scientific">Phtheirospermum japonicum</name>
    <dbReference type="NCBI Taxonomy" id="374723"/>
    <lineage>
        <taxon>Eukaryota</taxon>
        <taxon>Viridiplantae</taxon>
        <taxon>Streptophyta</taxon>
        <taxon>Embryophyta</taxon>
        <taxon>Tracheophyta</taxon>
        <taxon>Spermatophyta</taxon>
        <taxon>Magnoliopsida</taxon>
        <taxon>eudicotyledons</taxon>
        <taxon>Gunneridae</taxon>
        <taxon>Pentapetalae</taxon>
        <taxon>asterids</taxon>
        <taxon>lamiids</taxon>
        <taxon>Lamiales</taxon>
        <taxon>Orobanchaceae</taxon>
        <taxon>Orobanchaceae incertae sedis</taxon>
        <taxon>Phtheirospermum</taxon>
    </lineage>
</organism>